<keyword evidence="2" id="KW-1185">Reference proteome</keyword>
<dbReference type="Proteomes" id="UP001234297">
    <property type="component" value="Chromosome 11"/>
</dbReference>
<sequence length="77" mass="8595">MNPSRYMLVLLKILQRLSFFESFESAHSLHGLSSSIVKEELILKVEGGGQAWSTEKKREESKGELANKGDSRVTTLA</sequence>
<organism evidence="1 2">
    <name type="scientific">Persea americana</name>
    <name type="common">Avocado</name>
    <dbReference type="NCBI Taxonomy" id="3435"/>
    <lineage>
        <taxon>Eukaryota</taxon>
        <taxon>Viridiplantae</taxon>
        <taxon>Streptophyta</taxon>
        <taxon>Embryophyta</taxon>
        <taxon>Tracheophyta</taxon>
        <taxon>Spermatophyta</taxon>
        <taxon>Magnoliopsida</taxon>
        <taxon>Magnoliidae</taxon>
        <taxon>Laurales</taxon>
        <taxon>Lauraceae</taxon>
        <taxon>Persea</taxon>
    </lineage>
</organism>
<dbReference type="EMBL" id="CM056819">
    <property type="protein sequence ID" value="KAJ8624538.1"/>
    <property type="molecule type" value="Genomic_DNA"/>
</dbReference>
<name>A0ACC2KU74_PERAE</name>
<gene>
    <name evidence="1" type="ORF">MRB53_033068</name>
</gene>
<evidence type="ECO:0000313" key="1">
    <source>
        <dbReference type="EMBL" id="KAJ8624538.1"/>
    </source>
</evidence>
<evidence type="ECO:0000313" key="2">
    <source>
        <dbReference type="Proteomes" id="UP001234297"/>
    </source>
</evidence>
<comment type="caution">
    <text evidence="1">The sequence shown here is derived from an EMBL/GenBank/DDBJ whole genome shotgun (WGS) entry which is preliminary data.</text>
</comment>
<proteinExistence type="predicted"/>
<accession>A0ACC2KU74</accession>
<reference evidence="1 2" key="1">
    <citation type="journal article" date="2022" name="Hortic Res">
        <title>A haplotype resolved chromosomal level avocado genome allows analysis of novel avocado genes.</title>
        <authorList>
            <person name="Nath O."/>
            <person name="Fletcher S.J."/>
            <person name="Hayward A."/>
            <person name="Shaw L.M."/>
            <person name="Masouleh A.K."/>
            <person name="Furtado A."/>
            <person name="Henry R.J."/>
            <person name="Mitter N."/>
        </authorList>
    </citation>
    <scope>NUCLEOTIDE SEQUENCE [LARGE SCALE GENOMIC DNA]</scope>
    <source>
        <strain evidence="2">cv. Hass</strain>
    </source>
</reference>
<protein>
    <submittedName>
        <fullName evidence="1">Uncharacterized protein</fullName>
    </submittedName>
</protein>